<protein>
    <submittedName>
        <fullName evidence="7">Membrane protein</fullName>
    </submittedName>
</protein>
<dbReference type="InterPro" id="IPR017039">
    <property type="entry name" value="Virul_fac_BrkB"/>
</dbReference>
<dbReference type="GO" id="GO:0005886">
    <property type="term" value="C:plasma membrane"/>
    <property type="evidence" value="ECO:0007669"/>
    <property type="project" value="UniProtKB-SubCell"/>
</dbReference>
<dbReference type="NCBIfam" id="TIGR00765">
    <property type="entry name" value="yihY_not_rbn"/>
    <property type="match status" value="1"/>
</dbReference>
<comment type="subcellular location">
    <subcellularLocation>
        <location evidence="1">Cell membrane</location>
        <topology evidence="1">Multi-pass membrane protein</topology>
    </subcellularLocation>
</comment>
<evidence type="ECO:0000256" key="5">
    <source>
        <dbReference type="ARBA" id="ARBA00023136"/>
    </source>
</evidence>
<feature type="transmembrane region" description="Helical" evidence="6">
    <location>
        <begin position="295"/>
        <end position="315"/>
    </location>
</feature>
<dbReference type="Proteomes" id="UP000182427">
    <property type="component" value="Chromosome I"/>
</dbReference>
<keyword evidence="2" id="KW-1003">Cell membrane</keyword>
<dbReference type="PANTHER" id="PTHR30213">
    <property type="entry name" value="INNER MEMBRANE PROTEIN YHJD"/>
    <property type="match status" value="1"/>
</dbReference>
<keyword evidence="3 6" id="KW-0812">Transmembrane</keyword>
<evidence type="ECO:0000256" key="2">
    <source>
        <dbReference type="ARBA" id="ARBA00022475"/>
    </source>
</evidence>
<evidence type="ECO:0000313" key="8">
    <source>
        <dbReference type="Proteomes" id="UP000182427"/>
    </source>
</evidence>
<evidence type="ECO:0000313" key="7">
    <source>
        <dbReference type="EMBL" id="SDE69651.1"/>
    </source>
</evidence>
<accession>A0A1G7F171</accession>
<keyword evidence="8" id="KW-1185">Reference proteome</keyword>
<evidence type="ECO:0000256" key="3">
    <source>
        <dbReference type="ARBA" id="ARBA00022692"/>
    </source>
</evidence>
<reference evidence="7 8" key="1">
    <citation type="submission" date="2016-10" db="EMBL/GenBank/DDBJ databases">
        <authorList>
            <person name="de Groot N.N."/>
        </authorList>
    </citation>
    <scope>NUCLEOTIDE SEQUENCE [LARGE SCALE GENOMIC DNA]</scope>
    <source>
        <strain evidence="7 8">GAS232</strain>
    </source>
</reference>
<name>A0A1G7F171_9BACT</name>
<evidence type="ECO:0000256" key="6">
    <source>
        <dbReference type="SAM" id="Phobius"/>
    </source>
</evidence>
<feature type="transmembrane region" description="Helical" evidence="6">
    <location>
        <begin position="216"/>
        <end position="241"/>
    </location>
</feature>
<evidence type="ECO:0000256" key="1">
    <source>
        <dbReference type="ARBA" id="ARBA00004651"/>
    </source>
</evidence>
<gene>
    <name evidence="7" type="ORF">SAMN05444167_0174</name>
</gene>
<sequence length="365" mass="39688">METSPFTIACTSLVKGASFRGAPGLLHAEEIKLVPTDSEDIDQTTRRTNRAAEAVLQRARSAHRHAMEVGADLGNEGLRFTDKVRLAYWNAFQHDCLNTAKATAYSAIFAIFPMIAVVAALIALVPYTGPLRSQIEVFAVRVLPDSVWPLFSGFFNTTHSKPQSTTVLLAAIFVSVGGAAGVLATLMEGFRRAYGLTENCWGGGWRGQLRRQLQSYLMVPIAALPMAVASLLVIFGHYGLLALMRYSPTGWDSGLYWTANAVRWVASLSATAAVLAVIYRFGIPVRPSWREVMPGAAFATATWFVSTLAFGFYVTRYTHYSKVYGSLGTGVVLLVWLFLTSLTVLCGAELNAELARDAGPTVFDI</sequence>
<proteinExistence type="predicted"/>
<dbReference type="Pfam" id="PF03631">
    <property type="entry name" value="Virul_fac_BrkB"/>
    <property type="match status" value="1"/>
</dbReference>
<feature type="transmembrane region" description="Helical" evidence="6">
    <location>
        <begin position="261"/>
        <end position="283"/>
    </location>
</feature>
<dbReference type="EMBL" id="LT629690">
    <property type="protein sequence ID" value="SDE69651.1"/>
    <property type="molecule type" value="Genomic_DNA"/>
</dbReference>
<dbReference type="PANTHER" id="PTHR30213:SF0">
    <property type="entry name" value="UPF0761 MEMBRANE PROTEIN YIHY"/>
    <property type="match status" value="1"/>
</dbReference>
<keyword evidence="4 6" id="KW-1133">Transmembrane helix</keyword>
<dbReference type="AlphaFoldDB" id="A0A1G7F171"/>
<feature type="transmembrane region" description="Helical" evidence="6">
    <location>
        <begin position="104"/>
        <end position="125"/>
    </location>
</feature>
<feature type="transmembrane region" description="Helical" evidence="6">
    <location>
        <begin position="327"/>
        <end position="348"/>
    </location>
</feature>
<keyword evidence="5 6" id="KW-0472">Membrane</keyword>
<feature type="transmembrane region" description="Helical" evidence="6">
    <location>
        <begin position="167"/>
        <end position="186"/>
    </location>
</feature>
<organism evidence="7 8">
    <name type="scientific">Terriglobus roseus</name>
    <dbReference type="NCBI Taxonomy" id="392734"/>
    <lineage>
        <taxon>Bacteria</taxon>
        <taxon>Pseudomonadati</taxon>
        <taxon>Acidobacteriota</taxon>
        <taxon>Terriglobia</taxon>
        <taxon>Terriglobales</taxon>
        <taxon>Acidobacteriaceae</taxon>
        <taxon>Terriglobus</taxon>
    </lineage>
</organism>
<evidence type="ECO:0000256" key="4">
    <source>
        <dbReference type="ARBA" id="ARBA00022989"/>
    </source>
</evidence>